<dbReference type="AlphaFoldDB" id="A0A3P3ZRQ2"/>
<sequence length="119" mass="14238">MALSLRTSYFLIMSLSQSALDNCTDIQFEKSNKSIVPLAIGHNKLYLCHKESIDHLQKILIDSLFLKHFFNKYYMFLGNNIPIFQSYHLPEWNMRRRVYEYLKIHHPEFYVKFRSLTGS</sequence>
<dbReference type="EMBL" id="UOYP01000668">
    <property type="protein sequence ID" value="VAY89480.1"/>
    <property type="molecule type" value="Genomic_DNA"/>
</dbReference>
<evidence type="ECO:0000313" key="1">
    <source>
        <dbReference type="EMBL" id="VAY89480.1"/>
    </source>
</evidence>
<proteinExistence type="predicted"/>
<name>A0A3P3ZRQ2_9ZZZZ</name>
<accession>A0A3P3ZRQ2</accession>
<protein>
    <submittedName>
        <fullName evidence="1">Uncharacterized protein</fullName>
    </submittedName>
</protein>
<gene>
    <name evidence="1" type="ORF">CARN8_700001</name>
</gene>
<organism evidence="1">
    <name type="scientific">mine drainage metagenome</name>
    <dbReference type="NCBI Taxonomy" id="410659"/>
    <lineage>
        <taxon>unclassified sequences</taxon>
        <taxon>metagenomes</taxon>
        <taxon>ecological metagenomes</taxon>
    </lineage>
</organism>
<reference evidence="1" key="1">
    <citation type="submission" date="2018-10" db="EMBL/GenBank/DDBJ databases">
        <authorList>
            <person name="Plewniak F."/>
        </authorList>
    </citation>
    <scope>NUCLEOTIDE SEQUENCE</scope>
</reference>